<dbReference type="Proteomes" id="UP000031978">
    <property type="component" value="Unassembled WGS sequence"/>
</dbReference>
<proteinExistence type="predicted"/>
<comment type="caution">
    <text evidence="1">The sequence shown here is derived from an EMBL/GenBank/DDBJ whole genome shotgun (WGS) entry which is preliminary data.</text>
</comment>
<organism evidence="1 2">
    <name type="scientific">Bacillus pumilus</name>
    <name type="common">Bacillus mesentericus</name>
    <dbReference type="NCBI Taxonomy" id="1408"/>
    <lineage>
        <taxon>Bacteria</taxon>
        <taxon>Bacillati</taxon>
        <taxon>Bacillota</taxon>
        <taxon>Bacilli</taxon>
        <taxon>Bacillales</taxon>
        <taxon>Bacillaceae</taxon>
        <taxon>Bacillus</taxon>
    </lineage>
</organism>
<evidence type="ECO:0000313" key="1">
    <source>
        <dbReference type="EMBL" id="KIL25758.1"/>
    </source>
</evidence>
<sequence length="52" mass="6053">MMEKTRIICMAKEIIALDMKRDELLERFMQAAGQNAHALLRAVQNDLYKRSS</sequence>
<protein>
    <submittedName>
        <fullName evidence="1">Uncharacterized protein</fullName>
    </submittedName>
</protein>
<name>A0AB34R1Y5_BACPU</name>
<dbReference type="RefSeq" id="WP_165840229.1">
    <property type="nucleotide sequence ID" value="NZ_JBNNIP010000005.1"/>
</dbReference>
<dbReference type="AlphaFoldDB" id="A0AB34R1Y5"/>
<reference evidence="1 2" key="1">
    <citation type="submission" date="2014-12" db="EMBL/GenBank/DDBJ databases">
        <title>Draft Genome Sequences of Five Spore-Forming Food Isolates of Bacillus pumilus.</title>
        <authorList>
            <person name="de Jong A."/>
            <person name="van Heel A.J."/>
            <person name="Montalban-Lopez M."/>
            <person name="Krawczyk A.O."/>
            <person name="Berendsen E.M."/>
            <person name="Wells-Bennik M."/>
            <person name="Kuipers O.P."/>
        </authorList>
    </citation>
    <scope>NUCLEOTIDE SEQUENCE [LARGE SCALE GENOMIC DNA]</scope>
    <source>
        <strain evidence="1 2">B4127</strain>
    </source>
</reference>
<accession>A0AB34R1Y5</accession>
<gene>
    <name evidence="1" type="ORF">B4127_1234</name>
</gene>
<evidence type="ECO:0000313" key="2">
    <source>
        <dbReference type="Proteomes" id="UP000031978"/>
    </source>
</evidence>
<dbReference type="EMBL" id="JXCL01000001">
    <property type="protein sequence ID" value="KIL25758.1"/>
    <property type="molecule type" value="Genomic_DNA"/>
</dbReference>